<dbReference type="PANTHER" id="PTHR31399">
    <property type="entry name" value="DNA-DIRECTED PRIMASE / POLYMERASE PROTEIN"/>
    <property type="match status" value="1"/>
</dbReference>
<evidence type="ECO:0000256" key="2">
    <source>
        <dbReference type="ARBA" id="ARBA00044677"/>
    </source>
</evidence>
<dbReference type="GO" id="GO:0003682">
    <property type="term" value="F:chromatin binding"/>
    <property type="evidence" value="ECO:0007669"/>
    <property type="project" value="TreeGrafter"/>
</dbReference>
<reference evidence="5" key="1">
    <citation type="submission" date="2021-01" db="EMBL/GenBank/DDBJ databases">
        <authorList>
            <person name="Corre E."/>
            <person name="Pelletier E."/>
            <person name="Niang G."/>
            <person name="Scheremetjew M."/>
            <person name="Finn R."/>
            <person name="Kale V."/>
            <person name="Holt S."/>
            <person name="Cochrane G."/>
            <person name="Meng A."/>
            <person name="Brown T."/>
            <person name="Cohen L."/>
        </authorList>
    </citation>
    <scope>NUCLEOTIDE SEQUENCE</scope>
    <source>
        <strain evidence="5">CCMP 769</strain>
    </source>
</reference>
<dbReference type="GO" id="GO:0005634">
    <property type="term" value="C:nucleus"/>
    <property type="evidence" value="ECO:0007669"/>
    <property type="project" value="TreeGrafter"/>
</dbReference>
<dbReference type="GO" id="GO:0006264">
    <property type="term" value="P:mitochondrial DNA replication"/>
    <property type="evidence" value="ECO:0007669"/>
    <property type="project" value="TreeGrafter"/>
</dbReference>
<gene>
    <name evidence="5" type="ORF">RMAR00112_LOCUS34285</name>
    <name evidence="6" type="ORF">RMAR00112_LOCUS34290</name>
    <name evidence="7" type="ORF">RMAR00112_LOCUS34296</name>
</gene>
<evidence type="ECO:0000256" key="4">
    <source>
        <dbReference type="ARBA" id="ARBA00047303"/>
    </source>
</evidence>
<name>A0A7S3EQF4_9RHOD</name>
<dbReference type="EMBL" id="HBHW01044158">
    <property type="protein sequence ID" value="CAE0066218.1"/>
    <property type="molecule type" value="Transcribed_RNA"/>
</dbReference>
<evidence type="ECO:0000313" key="7">
    <source>
        <dbReference type="EMBL" id="CAE0066224.1"/>
    </source>
</evidence>
<sequence length="206" mass="23941">MSERKLKTVSSQSFYGECATAVPPVAQPESRKRLLEFLEDGFLLKEFKTQKEAFEFTNANPSNLMHVFAVEFEKSGKRLYVGASYSTFWKTYQRMKLRSQPLHFYEVIREGNSGKLYYDVEFSKDVNAERDGEKMVDDLLLETQRLLVHLFPSMMRVSTVESPVRENQNAVAQRMTPNETAADSWPLCPGRDFCRSWMRTTPWHSV</sequence>
<protein>
    <recommendedName>
        <fullName evidence="1">DNA-directed primase/polymerase protein</fullName>
        <ecNumber evidence="3">2.7.7.102</ecNumber>
    </recommendedName>
</protein>
<dbReference type="EC" id="2.7.7.102" evidence="3"/>
<evidence type="ECO:0000256" key="3">
    <source>
        <dbReference type="ARBA" id="ARBA00044768"/>
    </source>
</evidence>
<dbReference type="AlphaFoldDB" id="A0A7S3EQF4"/>
<evidence type="ECO:0000313" key="5">
    <source>
        <dbReference type="EMBL" id="CAE0066213.1"/>
    </source>
</evidence>
<dbReference type="PANTHER" id="PTHR31399:SF0">
    <property type="entry name" value="DNA-DIRECTED PRIMASE_POLYMERASE PROTEIN"/>
    <property type="match status" value="1"/>
</dbReference>
<comment type="catalytic activity">
    <reaction evidence="4">
        <text>DNA(n) + a 2'-deoxyribonucleoside 5'-triphosphate = DNA(n+1) + diphosphate</text>
        <dbReference type="Rhea" id="RHEA:22508"/>
        <dbReference type="Rhea" id="RHEA-COMP:17339"/>
        <dbReference type="Rhea" id="RHEA-COMP:17340"/>
        <dbReference type="ChEBI" id="CHEBI:33019"/>
        <dbReference type="ChEBI" id="CHEBI:61560"/>
        <dbReference type="ChEBI" id="CHEBI:173112"/>
        <dbReference type="EC" id="2.7.7.7"/>
    </reaction>
    <physiologicalReaction direction="left-to-right" evidence="4">
        <dbReference type="Rhea" id="RHEA:22509"/>
    </physiologicalReaction>
</comment>
<accession>A0A7S3EQF4</accession>
<comment type="catalytic activity">
    <reaction evidence="2">
        <text>ssDNA + n NTP = ssDNA/pppN(pN)n-1 hybrid + (n-1) diphosphate.</text>
        <dbReference type="EC" id="2.7.7.102"/>
    </reaction>
</comment>
<dbReference type="EMBL" id="HBHW01044152">
    <property type="protein sequence ID" value="CAE0066213.1"/>
    <property type="molecule type" value="Transcribed_RNA"/>
</dbReference>
<dbReference type="GO" id="GO:0009411">
    <property type="term" value="P:response to UV"/>
    <property type="evidence" value="ECO:0007669"/>
    <property type="project" value="TreeGrafter"/>
</dbReference>
<dbReference type="GO" id="GO:0031297">
    <property type="term" value="P:replication fork processing"/>
    <property type="evidence" value="ECO:0007669"/>
    <property type="project" value="TreeGrafter"/>
</dbReference>
<dbReference type="InterPro" id="IPR044917">
    <property type="entry name" value="PRIMPOL"/>
</dbReference>
<proteinExistence type="predicted"/>
<dbReference type="GO" id="GO:0005759">
    <property type="term" value="C:mitochondrial matrix"/>
    <property type="evidence" value="ECO:0007669"/>
    <property type="project" value="TreeGrafter"/>
</dbReference>
<dbReference type="EMBL" id="HBHW01044164">
    <property type="protein sequence ID" value="CAE0066224.1"/>
    <property type="molecule type" value="Transcribed_RNA"/>
</dbReference>
<dbReference type="GO" id="GO:0042276">
    <property type="term" value="P:error-prone translesion synthesis"/>
    <property type="evidence" value="ECO:0007669"/>
    <property type="project" value="InterPro"/>
</dbReference>
<dbReference type="GO" id="GO:0003887">
    <property type="term" value="F:DNA-directed DNA polymerase activity"/>
    <property type="evidence" value="ECO:0007669"/>
    <property type="project" value="UniProtKB-EC"/>
</dbReference>
<evidence type="ECO:0000256" key="1">
    <source>
        <dbReference type="ARBA" id="ARBA00026139"/>
    </source>
</evidence>
<organism evidence="5">
    <name type="scientific">Rhodosorus marinus</name>
    <dbReference type="NCBI Taxonomy" id="101924"/>
    <lineage>
        <taxon>Eukaryota</taxon>
        <taxon>Rhodophyta</taxon>
        <taxon>Stylonematophyceae</taxon>
        <taxon>Stylonematales</taxon>
        <taxon>Stylonemataceae</taxon>
        <taxon>Rhodosorus</taxon>
    </lineage>
</organism>
<evidence type="ECO:0000313" key="6">
    <source>
        <dbReference type="EMBL" id="CAE0066218.1"/>
    </source>
</evidence>